<evidence type="ECO:0000259" key="1">
    <source>
        <dbReference type="Pfam" id="PF11195"/>
    </source>
</evidence>
<dbReference type="Proteomes" id="UP000274199">
    <property type="component" value="Segment"/>
</dbReference>
<protein>
    <recommendedName>
        <fullName evidence="1">Thoeris anti-defense 2-like domain-containing protein</fullName>
    </recommendedName>
</protein>
<evidence type="ECO:0000313" key="3">
    <source>
        <dbReference type="Proteomes" id="UP000274199"/>
    </source>
</evidence>
<name>A0A3G3BVE3_9CAUD</name>
<reference evidence="2 3" key="1">
    <citation type="submission" date="2018-09" db="EMBL/GenBank/DDBJ databases">
        <title>Comparative Genomic Analysis of Eight Novel Haloalkaliphilic Bacteriophages from Lake Elmenteita, Kenya.</title>
        <authorList>
            <person name="Akhwale J.K."/>
        </authorList>
    </citation>
    <scope>NUCLEOTIDE SEQUENCE [LARGE SCALE GENOMIC DNA]</scope>
</reference>
<accession>A0A3G3BVE3</accession>
<feature type="domain" description="Thoeris anti-defense 2-like" evidence="1">
    <location>
        <begin position="12"/>
        <end position="74"/>
    </location>
</feature>
<evidence type="ECO:0000313" key="2">
    <source>
        <dbReference type="EMBL" id="AYP68213.1"/>
    </source>
</evidence>
<dbReference type="EMBL" id="MH884508">
    <property type="protein sequence ID" value="AYP68213.1"/>
    <property type="molecule type" value="Genomic_DNA"/>
</dbReference>
<proteinExistence type="predicted"/>
<dbReference type="InterPro" id="IPR021361">
    <property type="entry name" value="Tad2-like_dom"/>
</dbReference>
<gene>
    <name evidence="2" type="ORF">vBBcoS136_00081</name>
</gene>
<dbReference type="Pfam" id="PF11195">
    <property type="entry name" value="Tad2-like"/>
    <property type="match status" value="1"/>
</dbReference>
<sequence>MRYSKVIQQGLDFSEAMRILLNGGKVTRAIWKGYWVIEDNEEFGEIIVAYLADGGKAVATPYNSDMLGMDWMEVK</sequence>
<keyword evidence="3" id="KW-1185">Reference proteome</keyword>
<organism evidence="2 3">
    <name type="scientific">Bacillus phage vB_BcoS-136</name>
    <dbReference type="NCBI Taxonomy" id="2419619"/>
    <lineage>
        <taxon>Viruses</taxon>
        <taxon>Duplodnaviria</taxon>
        <taxon>Heunggongvirae</taxon>
        <taxon>Uroviricota</taxon>
        <taxon>Caudoviricetes</taxon>
        <taxon>Heleneionescovirinae</taxon>
        <taxon>Kenyattavirus</taxon>
        <taxon>Kenyattavirus kv136</taxon>
    </lineage>
</organism>